<evidence type="ECO:0000256" key="3">
    <source>
        <dbReference type="ARBA" id="ARBA00022475"/>
    </source>
</evidence>
<evidence type="ECO:0000256" key="2">
    <source>
        <dbReference type="ARBA" id="ARBA00022448"/>
    </source>
</evidence>
<feature type="transmembrane region" description="Helical" evidence="11">
    <location>
        <begin position="21"/>
        <end position="51"/>
    </location>
</feature>
<dbReference type="SMART" id="SM00382">
    <property type="entry name" value="AAA"/>
    <property type="match status" value="1"/>
</dbReference>
<proteinExistence type="inferred from homology"/>
<keyword evidence="14" id="KW-1185">Reference proteome</keyword>
<dbReference type="Gene3D" id="1.20.1560.10">
    <property type="entry name" value="ABC transporter type 1, transmembrane domain"/>
    <property type="match status" value="1"/>
</dbReference>
<keyword evidence="3" id="KW-1003">Cell membrane</keyword>
<dbReference type="RefSeq" id="WP_013735535.1">
    <property type="nucleotide sequence ID" value="NZ_LMWI01000002.1"/>
</dbReference>
<sequence length="616" mass="65835">MSWLARRAAERWEIVKLFRHAGAGLIAALAAVNLVLGVLPVVFVIATSIMLGKVPGAVEAGLDSPEWASLVQTFLIGAAAFVGQQLLAPVVALLRELAARRVDGALFRTLMEASLRSPGIGPLEDRDTLDDLRNAARELEFGFQSPGQAVPGLLALLARYTSLAGYAVVVGVVFSWLAAAGLVTVVLLFRHGQRGGLRRYAKVRFAAAGASRRLDYVRGLAVDSTAGKEIRVFGLIGWLREQLADAYAQLLGPVRAARRRVYLWPFVWFAVWGVLVTGALFAGLGASAADGITLTAFVLVVQSSLGALRLSEYYGEADSQTCIGIYGYRALQKFTARIDATAPVDAQPTAAPPAPEPVSEIRFQDVTFRYPGQDRPTLSGLNLTIPVGRCTALVGVNGAGKTTIVKLLARLYEPDSGAILVDGVDIRTYTVDQWRARLGIIFQDFARFEASAADNIAFGAVAAQSDRDGVRRAAAAVGLGELLAELPQGEDTPLARHLTGGVDLSGGQWQRVALARALFALHHGAPVVILDEPTASLDVRAEAQFFDEFADLTQGATTLLISHRFSSVRRADNIVVLADGDVVEQGTHEELMAAGGRYHQLFSLQADRFATAEVDA</sequence>
<dbReference type="InterPro" id="IPR003593">
    <property type="entry name" value="AAA+_ATPase"/>
</dbReference>
<dbReference type="InterPro" id="IPR039421">
    <property type="entry name" value="Type_1_exporter"/>
</dbReference>
<dbReference type="Pfam" id="PF00005">
    <property type="entry name" value="ABC_tran"/>
    <property type="match status" value="1"/>
</dbReference>
<evidence type="ECO:0000313" key="13">
    <source>
        <dbReference type="EMBL" id="KUJ46043.1"/>
    </source>
</evidence>
<feature type="domain" description="ABC transporter" evidence="12">
    <location>
        <begin position="361"/>
        <end position="604"/>
    </location>
</feature>
<dbReference type="PROSITE" id="PS00211">
    <property type="entry name" value="ABC_TRANSPORTER_1"/>
    <property type="match status" value="1"/>
</dbReference>
<dbReference type="GO" id="GO:0034040">
    <property type="term" value="F:ATPase-coupled lipid transmembrane transporter activity"/>
    <property type="evidence" value="ECO:0007669"/>
    <property type="project" value="TreeGrafter"/>
</dbReference>
<evidence type="ECO:0000256" key="1">
    <source>
        <dbReference type="ARBA" id="ARBA00004429"/>
    </source>
</evidence>
<dbReference type="SUPFAM" id="SSF52540">
    <property type="entry name" value="P-loop containing nucleoside triphosphate hydrolases"/>
    <property type="match status" value="1"/>
</dbReference>
<keyword evidence="7" id="KW-0067">ATP-binding</keyword>
<evidence type="ECO:0000256" key="5">
    <source>
        <dbReference type="ARBA" id="ARBA00022692"/>
    </source>
</evidence>
<dbReference type="GO" id="GO:0005886">
    <property type="term" value="C:plasma membrane"/>
    <property type="evidence" value="ECO:0007669"/>
    <property type="project" value="UniProtKB-SubCell"/>
</dbReference>
<feature type="transmembrane region" description="Helical" evidence="11">
    <location>
        <begin position="261"/>
        <end position="286"/>
    </location>
</feature>
<dbReference type="Proteomes" id="UP000053246">
    <property type="component" value="Unassembled WGS sequence"/>
</dbReference>
<keyword evidence="8 11" id="KW-1133">Transmembrane helix</keyword>
<dbReference type="InterPro" id="IPR036640">
    <property type="entry name" value="ABC1_TM_sf"/>
</dbReference>
<evidence type="ECO:0000256" key="9">
    <source>
        <dbReference type="ARBA" id="ARBA00023136"/>
    </source>
</evidence>
<comment type="subcellular location">
    <subcellularLocation>
        <location evidence="1">Cell inner membrane</location>
        <topology evidence="1">Multi-pass membrane protein</topology>
    </subcellularLocation>
</comment>
<dbReference type="EMBL" id="LMWI01000002">
    <property type="protein sequence ID" value="KUJ46043.1"/>
    <property type="molecule type" value="Genomic_DNA"/>
</dbReference>
<evidence type="ECO:0000256" key="4">
    <source>
        <dbReference type="ARBA" id="ARBA00022519"/>
    </source>
</evidence>
<keyword evidence="6" id="KW-0547">Nucleotide-binding</keyword>
<dbReference type="GO" id="GO:0005524">
    <property type="term" value="F:ATP binding"/>
    <property type="evidence" value="ECO:0007669"/>
    <property type="project" value="UniProtKB-KW"/>
</dbReference>
<evidence type="ECO:0000256" key="10">
    <source>
        <dbReference type="ARBA" id="ARBA00023455"/>
    </source>
</evidence>
<dbReference type="AlphaFoldDB" id="A0A9X0LDG6"/>
<feature type="transmembrane region" description="Helical" evidence="11">
    <location>
        <begin position="166"/>
        <end position="189"/>
    </location>
</feature>
<evidence type="ECO:0000256" key="6">
    <source>
        <dbReference type="ARBA" id="ARBA00022741"/>
    </source>
</evidence>
<evidence type="ECO:0000256" key="8">
    <source>
        <dbReference type="ARBA" id="ARBA00022989"/>
    </source>
</evidence>
<dbReference type="PANTHER" id="PTHR24221:SF646">
    <property type="entry name" value="HAEMOLYSIN SECRETION ATP-BINDING PROTEIN"/>
    <property type="match status" value="1"/>
</dbReference>
<dbReference type="PROSITE" id="PS50893">
    <property type="entry name" value="ABC_TRANSPORTER_2"/>
    <property type="match status" value="1"/>
</dbReference>
<dbReference type="GO" id="GO:0016887">
    <property type="term" value="F:ATP hydrolysis activity"/>
    <property type="evidence" value="ECO:0007669"/>
    <property type="project" value="InterPro"/>
</dbReference>
<keyword evidence="9 11" id="KW-0472">Membrane</keyword>
<dbReference type="SUPFAM" id="SSF90123">
    <property type="entry name" value="ABC transporter transmembrane region"/>
    <property type="match status" value="1"/>
</dbReference>
<keyword evidence="4" id="KW-0997">Cell inner membrane</keyword>
<evidence type="ECO:0000256" key="11">
    <source>
        <dbReference type="SAM" id="Phobius"/>
    </source>
</evidence>
<dbReference type="Gene3D" id="3.40.50.300">
    <property type="entry name" value="P-loop containing nucleotide triphosphate hydrolases"/>
    <property type="match status" value="1"/>
</dbReference>
<dbReference type="InterPro" id="IPR027417">
    <property type="entry name" value="P-loop_NTPase"/>
</dbReference>
<evidence type="ECO:0000313" key="14">
    <source>
        <dbReference type="Proteomes" id="UP000053246"/>
    </source>
</evidence>
<dbReference type="OMA" id="QDFNRYE"/>
<name>A0A9X0LDG6_9ACTN</name>
<dbReference type="FunFam" id="3.40.50.300:FF:000221">
    <property type="entry name" value="Multidrug ABC transporter ATP-binding protein"/>
    <property type="match status" value="1"/>
</dbReference>
<accession>A0A9X0LDG6</accession>
<reference evidence="13 14" key="1">
    <citation type="submission" date="2015-10" db="EMBL/GenBank/DDBJ databases">
        <authorList>
            <person name="Ju K.-S."/>
            <person name="Doroghazi J.R."/>
            <person name="Metcalf W.W."/>
        </authorList>
    </citation>
    <scope>NUCLEOTIDE SEQUENCE [LARGE SCALE GENOMIC DNA]</scope>
    <source>
        <strain evidence="13 14">NRRL B-24793</strain>
    </source>
</reference>
<protein>
    <submittedName>
        <fullName evidence="13">Multidrug ABC transporter permease</fullName>
    </submittedName>
</protein>
<gene>
    <name evidence="13" type="ORF">ADL17_24030</name>
</gene>
<dbReference type="InterPro" id="IPR003439">
    <property type="entry name" value="ABC_transporter-like_ATP-bd"/>
</dbReference>
<dbReference type="PANTHER" id="PTHR24221">
    <property type="entry name" value="ATP-BINDING CASSETTE SUB-FAMILY B"/>
    <property type="match status" value="1"/>
</dbReference>
<evidence type="ECO:0000259" key="12">
    <source>
        <dbReference type="PROSITE" id="PS50893"/>
    </source>
</evidence>
<keyword evidence="2" id="KW-0813">Transport</keyword>
<comment type="caution">
    <text evidence="13">The sequence shown here is derived from an EMBL/GenBank/DDBJ whole genome shotgun (WGS) entry which is preliminary data.</text>
</comment>
<organism evidence="13 14">
    <name type="scientific">Micromonospora maris</name>
    <dbReference type="NCBI Taxonomy" id="1003110"/>
    <lineage>
        <taxon>Bacteria</taxon>
        <taxon>Bacillati</taxon>
        <taxon>Actinomycetota</taxon>
        <taxon>Actinomycetes</taxon>
        <taxon>Micromonosporales</taxon>
        <taxon>Micromonosporaceae</taxon>
        <taxon>Micromonospora</taxon>
    </lineage>
</organism>
<evidence type="ECO:0000256" key="7">
    <source>
        <dbReference type="ARBA" id="ARBA00022840"/>
    </source>
</evidence>
<dbReference type="InterPro" id="IPR017871">
    <property type="entry name" value="ABC_transporter-like_CS"/>
</dbReference>
<comment type="similarity">
    <text evidence="10">Belongs to the ABC transporter superfamily. Siderophore-Fe(3+) uptake transporter (SIUT) (TC 3.A.1.21) family.</text>
</comment>
<keyword evidence="5 11" id="KW-0812">Transmembrane</keyword>